<organism evidence="1 2">
    <name type="scientific">Pseudolycoriella hygida</name>
    <dbReference type="NCBI Taxonomy" id="35572"/>
    <lineage>
        <taxon>Eukaryota</taxon>
        <taxon>Metazoa</taxon>
        <taxon>Ecdysozoa</taxon>
        <taxon>Arthropoda</taxon>
        <taxon>Hexapoda</taxon>
        <taxon>Insecta</taxon>
        <taxon>Pterygota</taxon>
        <taxon>Neoptera</taxon>
        <taxon>Endopterygota</taxon>
        <taxon>Diptera</taxon>
        <taxon>Nematocera</taxon>
        <taxon>Sciaroidea</taxon>
        <taxon>Sciaridae</taxon>
        <taxon>Pseudolycoriella</taxon>
    </lineage>
</organism>
<feature type="non-terminal residue" evidence="1">
    <location>
        <position position="259"/>
    </location>
</feature>
<evidence type="ECO:0000313" key="1">
    <source>
        <dbReference type="EMBL" id="KAJ6647013.1"/>
    </source>
</evidence>
<dbReference type="OrthoDB" id="10062522at2759"/>
<evidence type="ECO:0000313" key="2">
    <source>
        <dbReference type="Proteomes" id="UP001151699"/>
    </source>
</evidence>
<sequence length="259" mass="28218">KPVLQGLDSPIRLIEISINIRESELRVAKKETRATTKAIKMKSDSRNSLSTVVSEWEDNVSFDADDPDFAKSNSNPPNLAPTTNINVLNTYMLKVPSNMSFADIHNPHLAELCNSMGRNSISVSSSLSDLVGSPLDISVDNVITIEDLRAQMGSCFTCGVSWTDDHVSLDCSECGGYSSQRPCPLCDGNCGMIWKRDFSMSHACGKARWLGVCPTLTDTIHSHLPALLSQATPQTCAAQQVMPQELCARLEQLSARAQT</sequence>
<dbReference type="Proteomes" id="UP001151699">
    <property type="component" value="Chromosome A"/>
</dbReference>
<keyword evidence="2" id="KW-1185">Reference proteome</keyword>
<proteinExistence type="predicted"/>
<name>A0A9Q0NB23_9DIPT</name>
<accession>A0A9Q0NB23</accession>
<feature type="non-terminal residue" evidence="1">
    <location>
        <position position="1"/>
    </location>
</feature>
<reference evidence="1" key="1">
    <citation type="submission" date="2022-07" db="EMBL/GenBank/DDBJ databases">
        <authorList>
            <person name="Trinca V."/>
            <person name="Uliana J.V.C."/>
            <person name="Torres T.T."/>
            <person name="Ward R.J."/>
            <person name="Monesi N."/>
        </authorList>
    </citation>
    <scope>NUCLEOTIDE SEQUENCE</scope>
    <source>
        <strain evidence="1">HSMRA1968</strain>
        <tissue evidence="1">Whole embryos</tissue>
    </source>
</reference>
<dbReference type="AlphaFoldDB" id="A0A9Q0NB23"/>
<protein>
    <submittedName>
        <fullName evidence="1">Protein pinocchio</fullName>
    </submittedName>
</protein>
<comment type="caution">
    <text evidence="1">The sequence shown here is derived from an EMBL/GenBank/DDBJ whole genome shotgun (WGS) entry which is preliminary data.</text>
</comment>
<gene>
    <name evidence="1" type="primary">Pino</name>
    <name evidence="1" type="ORF">Bhyg_02231</name>
</gene>
<dbReference type="EMBL" id="WJQU01000001">
    <property type="protein sequence ID" value="KAJ6647013.1"/>
    <property type="molecule type" value="Genomic_DNA"/>
</dbReference>